<protein>
    <submittedName>
        <fullName evidence="1">Uncharacterized protein</fullName>
    </submittedName>
</protein>
<sequence length="491" mass="55638">MGMDSLEDACERTDEQGELHMISQAAVAGSEAPNTFRLLGQIQKKPVTMLVDSGSSHCFVSESVAAKLNGVQRAMNPVKVLPLGGYDVIIGMDWLEAHNPMGVDWVGKRLAFWDDGRLVQLKGLQSQPVFCKEVAPRELLLMIQQAGVTKMVQVQCMEEVSDKETVSEAIEMVLQEFGSVFAEPTELPPARQFDHAIPLIEGAKPVNLRPYRYSPEQKDEIEKQVAQMLSQVQKEWQQIPKNIVAVLKWESPKSVKEVRGFLGLAGYYRKFVRNFGQISRPLTELLRKDSEFVWTERKDKAFRDLQQALVTAPVLAIPDFNKPFVVETDASYGGVGAVLSQEGHPISYLSRALGPRNLGLSAYEKEFLDILLAVDHWRPYLQVQEFLIQSDHQSLASLMSSDCILHGNARRSPHYWVSAIKLFTDLVVRMLRQMLFRAILREQNWRRSPLEFLAGWKQFEVAMRQMTKSANCGARFSKEIREPVNFRKAMA</sequence>
<proteinExistence type="predicted"/>
<evidence type="ECO:0000313" key="2">
    <source>
        <dbReference type="Proteomes" id="UP001732700"/>
    </source>
</evidence>
<organism evidence="1 2">
    <name type="scientific">Avena sativa</name>
    <name type="common">Oat</name>
    <dbReference type="NCBI Taxonomy" id="4498"/>
    <lineage>
        <taxon>Eukaryota</taxon>
        <taxon>Viridiplantae</taxon>
        <taxon>Streptophyta</taxon>
        <taxon>Embryophyta</taxon>
        <taxon>Tracheophyta</taxon>
        <taxon>Spermatophyta</taxon>
        <taxon>Magnoliopsida</taxon>
        <taxon>Liliopsida</taxon>
        <taxon>Poales</taxon>
        <taxon>Poaceae</taxon>
        <taxon>BOP clade</taxon>
        <taxon>Pooideae</taxon>
        <taxon>Poodae</taxon>
        <taxon>Poeae</taxon>
        <taxon>Poeae Chloroplast Group 1 (Aveneae type)</taxon>
        <taxon>Aveninae</taxon>
        <taxon>Avena</taxon>
    </lineage>
</organism>
<accession>A0ACD5TW14</accession>
<name>A0ACD5TW14_AVESA</name>
<keyword evidence="2" id="KW-1185">Reference proteome</keyword>
<evidence type="ECO:0000313" key="1">
    <source>
        <dbReference type="EnsemblPlants" id="AVESA.00010b.r2.1DG0134240.1.CDS"/>
    </source>
</evidence>
<reference evidence="1" key="2">
    <citation type="submission" date="2025-09" db="UniProtKB">
        <authorList>
            <consortium name="EnsemblPlants"/>
        </authorList>
    </citation>
    <scope>IDENTIFICATION</scope>
</reference>
<reference evidence="1" key="1">
    <citation type="submission" date="2021-05" db="EMBL/GenBank/DDBJ databases">
        <authorList>
            <person name="Scholz U."/>
            <person name="Mascher M."/>
            <person name="Fiebig A."/>
        </authorList>
    </citation>
    <scope>NUCLEOTIDE SEQUENCE [LARGE SCALE GENOMIC DNA]</scope>
</reference>
<dbReference type="EnsemblPlants" id="AVESA.00010b.r2.1DG0134240.1">
    <property type="protein sequence ID" value="AVESA.00010b.r2.1DG0134240.1.CDS"/>
    <property type="gene ID" value="AVESA.00010b.r2.1DG0134240"/>
</dbReference>
<dbReference type="Proteomes" id="UP001732700">
    <property type="component" value="Chromosome 1D"/>
</dbReference>